<dbReference type="Pfam" id="PF01531">
    <property type="entry name" value="Glyco_transf_11"/>
    <property type="match status" value="1"/>
</dbReference>
<keyword evidence="3" id="KW-1133">Transmembrane helix</keyword>
<accession>A0A1G9S7D8</accession>
<protein>
    <submittedName>
        <fullName evidence="4">Glycosyl transferase family 11</fullName>
    </submittedName>
</protein>
<dbReference type="RefSeq" id="WP_074648403.1">
    <property type="nucleotide sequence ID" value="NZ_FNGM01000011.1"/>
</dbReference>
<dbReference type="PANTHER" id="PTHR11927:SF9">
    <property type="entry name" value="L-FUCOSYLTRANSFERASE"/>
    <property type="match status" value="1"/>
</dbReference>
<gene>
    <name evidence="4" type="ORF">SAMN05216191_11187</name>
</gene>
<evidence type="ECO:0000313" key="5">
    <source>
        <dbReference type="Proteomes" id="UP000182783"/>
    </source>
</evidence>
<evidence type="ECO:0000256" key="1">
    <source>
        <dbReference type="ARBA" id="ARBA00022676"/>
    </source>
</evidence>
<proteinExistence type="predicted"/>
<dbReference type="AlphaFoldDB" id="A0A1G9S7D8"/>
<keyword evidence="3" id="KW-0472">Membrane</keyword>
<evidence type="ECO:0000256" key="2">
    <source>
        <dbReference type="ARBA" id="ARBA00022679"/>
    </source>
</evidence>
<feature type="transmembrane region" description="Helical" evidence="3">
    <location>
        <begin position="105"/>
        <end position="122"/>
    </location>
</feature>
<dbReference type="CDD" id="cd11301">
    <property type="entry name" value="Fut1_Fut2_like"/>
    <property type="match status" value="1"/>
</dbReference>
<dbReference type="GO" id="GO:0016020">
    <property type="term" value="C:membrane"/>
    <property type="evidence" value="ECO:0007669"/>
    <property type="project" value="InterPro"/>
</dbReference>
<dbReference type="PANTHER" id="PTHR11927">
    <property type="entry name" value="GALACTOSIDE 2-L-FUCOSYLTRANSFERASE"/>
    <property type="match status" value="1"/>
</dbReference>
<sequence>MKGSVSENKKIIIRVMGGLGNQLFQYAYARYLQEIYNADIYLDLRGYRNYKVREFSLNKFQLNDKVHIFSAAMVPLNDRYRYGLTRRIYHIVQFMIKKIRRKNKMGTLLFHLMAKWGFFYNFDAFYYPTPKYKGGGDLFVYGYFQSPFYFDAVKDVLLKELVVKKDFLIKTQNIVEEVMSVNSVAISIRCGEDYLNSNLNVFSEGFFYKGIDYIKKRVNNIKIYIFSDDINKCKALFSFGQEVTYIEDASDYEGITIMSKCKHFIISNSSFSWFGAYLSNYEEKIVIAPEKWYKNKKEGEDIYFPNMIRM</sequence>
<dbReference type="OrthoDB" id="9794601at2"/>
<name>A0A1G9S7D8_9BACL</name>
<dbReference type="GO" id="GO:0008107">
    <property type="term" value="F:galactoside 2-alpha-L-fucosyltransferase activity"/>
    <property type="evidence" value="ECO:0007669"/>
    <property type="project" value="InterPro"/>
</dbReference>
<evidence type="ECO:0000256" key="3">
    <source>
        <dbReference type="SAM" id="Phobius"/>
    </source>
</evidence>
<dbReference type="InterPro" id="IPR002516">
    <property type="entry name" value="Glyco_trans_11"/>
</dbReference>
<keyword evidence="2 4" id="KW-0808">Transferase</keyword>
<evidence type="ECO:0000313" key="4">
    <source>
        <dbReference type="EMBL" id="SDM31331.1"/>
    </source>
</evidence>
<reference evidence="4 5" key="1">
    <citation type="submission" date="2016-10" db="EMBL/GenBank/DDBJ databases">
        <authorList>
            <person name="de Groot N.N."/>
        </authorList>
    </citation>
    <scope>NUCLEOTIDE SEQUENCE [LARGE SCALE GENOMIC DNA]</scope>
    <source>
        <strain evidence="4 5">CGMCC 1.10239</strain>
    </source>
</reference>
<dbReference type="GO" id="GO:0005975">
    <property type="term" value="P:carbohydrate metabolic process"/>
    <property type="evidence" value="ECO:0007669"/>
    <property type="project" value="InterPro"/>
</dbReference>
<keyword evidence="3" id="KW-0812">Transmembrane</keyword>
<dbReference type="Proteomes" id="UP000182783">
    <property type="component" value="Unassembled WGS sequence"/>
</dbReference>
<organism evidence="4 5">
    <name type="scientific">Paenibacillus jilunlii</name>
    <dbReference type="NCBI Taxonomy" id="682956"/>
    <lineage>
        <taxon>Bacteria</taxon>
        <taxon>Bacillati</taxon>
        <taxon>Bacillota</taxon>
        <taxon>Bacilli</taxon>
        <taxon>Bacillales</taxon>
        <taxon>Paenibacillaceae</taxon>
        <taxon>Paenibacillus</taxon>
    </lineage>
</organism>
<keyword evidence="1" id="KW-0328">Glycosyltransferase</keyword>
<dbReference type="EMBL" id="FNGM01000011">
    <property type="protein sequence ID" value="SDM31331.1"/>
    <property type="molecule type" value="Genomic_DNA"/>
</dbReference>